<dbReference type="STRING" id="1123360.thalar_01771"/>
<name>S9RLE7_9RHOB</name>
<comment type="caution">
    <text evidence="1">The sequence shown here is derived from an EMBL/GenBank/DDBJ whole genome shotgun (WGS) entry which is preliminary data.</text>
</comment>
<dbReference type="SUPFAM" id="SSF53795">
    <property type="entry name" value="PEP carboxykinase-like"/>
    <property type="match status" value="1"/>
</dbReference>
<dbReference type="Gene3D" id="3.40.50.300">
    <property type="entry name" value="P-loop containing nucleotide triphosphate hydrolases"/>
    <property type="match status" value="1"/>
</dbReference>
<keyword evidence="2" id="KW-1185">Reference proteome</keyword>
<dbReference type="HOGENOM" id="CLU_979348_0_0_5"/>
<dbReference type="InterPro" id="IPR027417">
    <property type="entry name" value="P-loop_NTPase"/>
</dbReference>
<evidence type="ECO:0000313" key="2">
    <source>
        <dbReference type="Proteomes" id="UP000015351"/>
    </source>
</evidence>
<protein>
    <recommendedName>
        <fullName evidence="3">HPr kinase</fullName>
    </recommendedName>
</protein>
<proteinExistence type="predicted"/>
<dbReference type="Proteomes" id="UP000015351">
    <property type="component" value="Unassembled WGS sequence"/>
</dbReference>
<sequence length="284" mass="31633">MHFGPYASLVEFDDCDDLLEGFKSILRGWHVREVSEQGTPPPIIRFSKRDGRFQWQSERLPPPDDWSPRGPRKVMDGVADFHYRFLDWHALEFTNQFCLHCAAVRVGGGLVIFPSGKKAGKSTLVTELALRGYQIFCDDVLPIELGGNDGLAMGILPRLRLPLPENISPDHSRFVDRRMGLADRYAAYINFRPSELAAFGTTAPIRAIVLLRRSDAPVSARLLPAGRAETLARMIDQNFATHLSPTLIFDEMSALMDRAELRTLEFSDVGQAAQCIAETYGGGA</sequence>
<dbReference type="EMBL" id="AONI01000010">
    <property type="protein sequence ID" value="EPX78955.1"/>
    <property type="molecule type" value="Genomic_DNA"/>
</dbReference>
<gene>
    <name evidence="1" type="ORF">thalar_01771</name>
</gene>
<evidence type="ECO:0008006" key="3">
    <source>
        <dbReference type="Google" id="ProtNLM"/>
    </source>
</evidence>
<dbReference type="eggNOG" id="ENOG50312SU">
    <property type="taxonomic scope" value="Bacteria"/>
</dbReference>
<evidence type="ECO:0000313" key="1">
    <source>
        <dbReference type="EMBL" id="EPX78955.1"/>
    </source>
</evidence>
<reference evidence="2" key="1">
    <citation type="journal article" date="2013" name="Stand. Genomic Sci.">
        <title>Genome sequence of the Litoreibacter arenae type strain (DSM 19593(T)), a member of the Roseobacter clade isolated from sea sand.</title>
        <authorList>
            <person name="Riedel T."/>
            <person name="Fiebig A."/>
            <person name="Petersen J."/>
            <person name="Gronow S."/>
            <person name="Kyrpides N.C."/>
            <person name="Goker M."/>
            <person name="Klenk H.P."/>
        </authorList>
    </citation>
    <scope>NUCLEOTIDE SEQUENCE [LARGE SCALE GENOMIC DNA]</scope>
    <source>
        <strain evidence="2">DSM 19593</strain>
    </source>
</reference>
<dbReference type="AlphaFoldDB" id="S9RLE7"/>
<accession>S9RLE7</accession>
<organism evidence="1 2">
    <name type="scientific">Litoreibacter arenae DSM 19593</name>
    <dbReference type="NCBI Taxonomy" id="1123360"/>
    <lineage>
        <taxon>Bacteria</taxon>
        <taxon>Pseudomonadati</taxon>
        <taxon>Pseudomonadota</taxon>
        <taxon>Alphaproteobacteria</taxon>
        <taxon>Rhodobacterales</taxon>
        <taxon>Roseobacteraceae</taxon>
        <taxon>Litoreibacter</taxon>
    </lineage>
</organism>